<dbReference type="AlphaFoldDB" id="A0AAW1HG09"/>
<proteinExistence type="predicted"/>
<reference evidence="1 2" key="1">
    <citation type="journal article" date="2024" name="BMC Genomics">
        <title>De novo assembly and annotation of Popillia japonica's genome with initial clues to its potential as an invasive pest.</title>
        <authorList>
            <person name="Cucini C."/>
            <person name="Boschi S."/>
            <person name="Funari R."/>
            <person name="Cardaioli E."/>
            <person name="Iannotti N."/>
            <person name="Marturano G."/>
            <person name="Paoli F."/>
            <person name="Bruttini M."/>
            <person name="Carapelli A."/>
            <person name="Frati F."/>
            <person name="Nardi F."/>
        </authorList>
    </citation>
    <scope>NUCLEOTIDE SEQUENCE [LARGE SCALE GENOMIC DNA]</scope>
    <source>
        <strain evidence="1">DMR45628</strain>
    </source>
</reference>
<protein>
    <recommendedName>
        <fullName evidence="3">Reverse transcriptase</fullName>
    </recommendedName>
</protein>
<evidence type="ECO:0000313" key="1">
    <source>
        <dbReference type="EMBL" id="KAK9675202.1"/>
    </source>
</evidence>
<keyword evidence="2" id="KW-1185">Reference proteome</keyword>
<evidence type="ECO:0000313" key="2">
    <source>
        <dbReference type="Proteomes" id="UP001458880"/>
    </source>
</evidence>
<dbReference type="EMBL" id="JASPKY010001223">
    <property type="protein sequence ID" value="KAK9675202.1"/>
    <property type="molecule type" value="Genomic_DNA"/>
</dbReference>
<comment type="caution">
    <text evidence="1">The sequence shown here is derived from an EMBL/GenBank/DDBJ whole genome shotgun (WGS) entry which is preliminary data.</text>
</comment>
<organism evidence="1 2">
    <name type="scientific">Popillia japonica</name>
    <name type="common">Japanese beetle</name>
    <dbReference type="NCBI Taxonomy" id="7064"/>
    <lineage>
        <taxon>Eukaryota</taxon>
        <taxon>Metazoa</taxon>
        <taxon>Ecdysozoa</taxon>
        <taxon>Arthropoda</taxon>
        <taxon>Hexapoda</taxon>
        <taxon>Insecta</taxon>
        <taxon>Pterygota</taxon>
        <taxon>Neoptera</taxon>
        <taxon>Endopterygota</taxon>
        <taxon>Coleoptera</taxon>
        <taxon>Polyphaga</taxon>
        <taxon>Scarabaeiformia</taxon>
        <taxon>Scarabaeidae</taxon>
        <taxon>Rutelinae</taxon>
        <taxon>Popillia</taxon>
    </lineage>
</organism>
<gene>
    <name evidence="1" type="ORF">QE152_g40551</name>
</gene>
<evidence type="ECO:0008006" key="3">
    <source>
        <dbReference type="Google" id="ProtNLM"/>
    </source>
</evidence>
<name>A0AAW1HG09_POPJA</name>
<dbReference type="Proteomes" id="UP001458880">
    <property type="component" value="Unassembled WGS sequence"/>
</dbReference>
<accession>A0AAW1HG09</accession>
<sequence length="113" mass="12632">MDIVYKSTPSFAPQLELIHPRLDDTIQNKFFDSHFSMDELEVMLADSRDSSSGKDRTKFSMYGYLPLVAKNFLLGIYNSILDTGTVPCSWRDILLVPLLKPGKPPEGASASAY</sequence>